<feature type="domain" description="Zinc finger CHC2-type" evidence="11">
    <location>
        <begin position="39"/>
        <end position="93"/>
    </location>
</feature>
<evidence type="ECO:0000256" key="10">
    <source>
        <dbReference type="SAM" id="MobiDB-lite"/>
    </source>
</evidence>
<dbReference type="RefSeq" id="WP_052638004.1">
    <property type="nucleotide sequence ID" value="NZ_FO082820.1"/>
</dbReference>
<evidence type="ECO:0000256" key="1">
    <source>
        <dbReference type="ARBA" id="ARBA00022478"/>
    </source>
</evidence>
<evidence type="ECO:0000313" key="12">
    <source>
        <dbReference type="EMBL" id="CCF19109.1"/>
    </source>
</evidence>
<dbReference type="InterPro" id="IPR055570">
    <property type="entry name" value="DUF7146"/>
</dbReference>
<gene>
    <name evidence="12" type="ORF">NT26_1385</name>
</gene>
<dbReference type="InterPro" id="IPR002694">
    <property type="entry name" value="Znf_CHC2"/>
</dbReference>
<evidence type="ECO:0000256" key="3">
    <source>
        <dbReference type="ARBA" id="ARBA00022679"/>
    </source>
</evidence>
<dbReference type="InterPro" id="IPR036977">
    <property type="entry name" value="DNA_primase_Znf_CHC2"/>
</dbReference>
<dbReference type="SMART" id="SM00400">
    <property type="entry name" value="ZnF_CHCC"/>
    <property type="match status" value="1"/>
</dbReference>
<dbReference type="GO" id="GO:0003899">
    <property type="term" value="F:DNA-directed RNA polymerase activity"/>
    <property type="evidence" value="ECO:0007669"/>
    <property type="project" value="InterPro"/>
</dbReference>
<evidence type="ECO:0000313" key="13">
    <source>
        <dbReference type="Proteomes" id="UP000010792"/>
    </source>
</evidence>
<keyword evidence="13" id="KW-1185">Reference proteome</keyword>
<keyword evidence="2" id="KW-0639">Primosome</keyword>
<name>L0NE04_9HYPH</name>
<dbReference type="Pfam" id="PF13362">
    <property type="entry name" value="Toprim_3"/>
    <property type="match status" value="1"/>
</dbReference>
<organism evidence="12 13">
    <name type="scientific">Pseudorhizobium banfieldiae</name>
    <dbReference type="NCBI Taxonomy" id="1125847"/>
    <lineage>
        <taxon>Bacteria</taxon>
        <taxon>Pseudomonadati</taxon>
        <taxon>Pseudomonadota</taxon>
        <taxon>Alphaproteobacteria</taxon>
        <taxon>Hyphomicrobiales</taxon>
        <taxon>Rhizobiaceae</taxon>
        <taxon>Rhizobium/Agrobacterium group</taxon>
        <taxon>Pseudorhizobium</taxon>
    </lineage>
</organism>
<feature type="region of interest" description="Disordered" evidence="10">
    <location>
        <begin position="100"/>
        <end position="141"/>
    </location>
</feature>
<dbReference type="PANTHER" id="PTHR30313">
    <property type="entry name" value="DNA PRIMASE"/>
    <property type="match status" value="1"/>
</dbReference>
<dbReference type="GO" id="GO:1990077">
    <property type="term" value="C:primosome complex"/>
    <property type="evidence" value="ECO:0007669"/>
    <property type="project" value="UniProtKB-KW"/>
</dbReference>
<dbReference type="KEGG" id="rht:NT26_1385"/>
<dbReference type="GO" id="GO:0008270">
    <property type="term" value="F:zinc ion binding"/>
    <property type="evidence" value="ECO:0007669"/>
    <property type="project" value="UniProtKB-KW"/>
</dbReference>
<dbReference type="InterPro" id="IPR006171">
    <property type="entry name" value="TOPRIM_dom"/>
</dbReference>
<dbReference type="Gene3D" id="3.90.580.10">
    <property type="entry name" value="Zinc finger, CHC2-type domain"/>
    <property type="match status" value="1"/>
</dbReference>
<evidence type="ECO:0000256" key="8">
    <source>
        <dbReference type="ARBA" id="ARBA00022833"/>
    </source>
</evidence>
<keyword evidence="3" id="KW-0808">Transferase</keyword>
<evidence type="ECO:0000256" key="7">
    <source>
        <dbReference type="ARBA" id="ARBA00022771"/>
    </source>
</evidence>
<feature type="compositionally biased region" description="Basic and acidic residues" evidence="10">
    <location>
        <begin position="101"/>
        <end position="141"/>
    </location>
</feature>
<dbReference type="GO" id="GO:0005737">
    <property type="term" value="C:cytoplasm"/>
    <property type="evidence" value="ECO:0007669"/>
    <property type="project" value="TreeGrafter"/>
</dbReference>
<dbReference type="GO" id="GO:0000428">
    <property type="term" value="C:DNA-directed RNA polymerase complex"/>
    <property type="evidence" value="ECO:0007669"/>
    <property type="project" value="UniProtKB-KW"/>
</dbReference>
<dbReference type="Pfam" id="PF23639">
    <property type="entry name" value="DUF7146"/>
    <property type="match status" value="1"/>
</dbReference>
<dbReference type="GO" id="GO:0006269">
    <property type="term" value="P:DNA replication, synthesis of primer"/>
    <property type="evidence" value="ECO:0007669"/>
    <property type="project" value="UniProtKB-KW"/>
</dbReference>
<keyword evidence="4" id="KW-0548">Nucleotidyltransferase</keyword>
<sequence length="367" mass="41772">MRFSDQFINDLRDRISISDVVGTRVTWDRAKTRPQKGDYWGCCPFHGESRPSFHCEDRKGRYHCFGCGQSGDHFRFFMDLDGVSFPRAIEMVASLAGVGLPDREESPTEKRERMKREADRQRRDQQRERQNQREQERKAETVRSIWQGAVPIAGTLAEEYLRSRSIEITDFPEGTEWMPSLRFHPGLKLGDERYPALIGGVQSRNRKLTAVWRIFLRQDGTVLKDADGKKVKLGLGPAVGGAVRLGPVGETLRLTEGIETGLGVALLTSSKASVWATLSTSGMINFEIPEGVKRLEIYADGDRHRLNKRTGDLMDPPGIAAAKQLQERARKEGVEAVLFPSPEPDDWLDVWVQRKKDEQRFRTVQYR</sequence>
<dbReference type="EMBL" id="FO082820">
    <property type="protein sequence ID" value="CCF19109.1"/>
    <property type="molecule type" value="Genomic_DNA"/>
</dbReference>
<protein>
    <recommendedName>
        <fullName evidence="11">Zinc finger CHC2-type domain-containing protein</fullName>
    </recommendedName>
</protein>
<keyword evidence="6" id="KW-0479">Metal-binding</keyword>
<keyword evidence="1" id="KW-0240">DNA-directed RNA polymerase</keyword>
<evidence type="ECO:0000256" key="5">
    <source>
        <dbReference type="ARBA" id="ARBA00022705"/>
    </source>
</evidence>
<dbReference type="SUPFAM" id="SSF57783">
    <property type="entry name" value="Zinc beta-ribbon"/>
    <property type="match status" value="1"/>
</dbReference>
<keyword evidence="9" id="KW-0804">Transcription</keyword>
<dbReference type="STRING" id="1125847.NT26_1385"/>
<reference evidence="12 13" key="1">
    <citation type="journal article" date="2013" name="Genome Biol. Evol.">
        <title>Life in an arsenic-containing gold mine: genome and physiology of the autotrophic arsenite-oxidizing bacterium rhizobium sp. NT-26.</title>
        <authorList>
            <person name="Andres J."/>
            <person name="Arsene-Ploetze F."/>
            <person name="Barbe V."/>
            <person name="Brochier-Armanet C."/>
            <person name="Cleiss-Arnold J."/>
            <person name="Coppee J.Y."/>
            <person name="Dillies M.A."/>
            <person name="Geist"/>
            <person name="L"/>
            <person name="Joublin A."/>
            <person name="Koechler S."/>
            <person name="Lassalle F."/>
            <person name="Marchal M."/>
            <person name="Medigue C."/>
            <person name="Muller D."/>
            <person name="Nesme X."/>
            <person name="Plewniak F."/>
            <person name="Proux C."/>
            <person name="Ramirez-Bahena M.H."/>
            <person name="Schenowitz C."/>
            <person name="Sismeiro O."/>
            <person name="Vallenet D."/>
            <person name="Santini J.M."/>
            <person name="Bertin P.N."/>
        </authorList>
    </citation>
    <scope>NUCLEOTIDE SEQUENCE [LARGE SCALE GENOMIC DNA]</scope>
    <source>
        <strain evidence="12 13">NT-26</strain>
    </source>
</reference>
<dbReference type="Proteomes" id="UP000010792">
    <property type="component" value="Chromosome"/>
</dbReference>
<dbReference type="Pfam" id="PF01807">
    <property type="entry name" value="Zn_ribbon_DnaG"/>
    <property type="match status" value="1"/>
</dbReference>
<proteinExistence type="predicted"/>
<accession>L0NE04</accession>
<keyword evidence="7" id="KW-0863">Zinc-finger</keyword>
<dbReference type="PANTHER" id="PTHR30313:SF2">
    <property type="entry name" value="DNA PRIMASE"/>
    <property type="match status" value="1"/>
</dbReference>
<dbReference type="GO" id="GO:0003677">
    <property type="term" value="F:DNA binding"/>
    <property type="evidence" value="ECO:0007669"/>
    <property type="project" value="InterPro"/>
</dbReference>
<evidence type="ECO:0000256" key="9">
    <source>
        <dbReference type="ARBA" id="ARBA00023163"/>
    </source>
</evidence>
<evidence type="ECO:0000256" key="6">
    <source>
        <dbReference type="ARBA" id="ARBA00022723"/>
    </source>
</evidence>
<dbReference type="InterPro" id="IPR050219">
    <property type="entry name" value="DnaG_primase"/>
</dbReference>
<keyword evidence="5" id="KW-0235">DNA replication</keyword>
<evidence type="ECO:0000256" key="4">
    <source>
        <dbReference type="ARBA" id="ARBA00022695"/>
    </source>
</evidence>
<evidence type="ECO:0000259" key="11">
    <source>
        <dbReference type="SMART" id="SM00400"/>
    </source>
</evidence>
<evidence type="ECO:0000256" key="2">
    <source>
        <dbReference type="ARBA" id="ARBA00022515"/>
    </source>
</evidence>
<dbReference type="AlphaFoldDB" id="L0NE04"/>
<keyword evidence="8" id="KW-0862">Zinc</keyword>